<feature type="region of interest" description="Disordered" evidence="9">
    <location>
        <begin position="305"/>
        <end position="326"/>
    </location>
</feature>
<dbReference type="Proteomes" id="UP000298017">
    <property type="component" value="Unassembled WGS sequence"/>
</dbReference>
<comment type="caution">
    <text evidence="11">The sequence shown here is derived from an EMBL/GenBank/DDBJ whole genome shotgun (WGS) entry which is preliminary data.</text>
</comment>
<evidence type="ECO:0000256" key="8">
    <source>
        <dbReference type="ARBA" id="ARBA00023264"/>
    </source>
</evidence>
<evidence type="ECO:0000313" key="11">
    <source>
        <dbReference type="EMBL" id="TFH98901.1"/>
    </source>
</evidence>
<keyword evidence="7" id="KW-0444">Lipid biosynthesis</keyword>
<keyword evidence="7" id="KW-0594">Phospholipid biosynthesis</keyword>
<dbReference type="InterPro" id="IPR050187">
    <property type="entry name" value="Lipid_Phosphate_FormReg"/>
</dbReference>
<comment type="similarity">
    <text evidence="2">Belongs to the diacylglycerol/lipid kinase family.</text>
</comment>
<evidence type="ECO:0000313" key="12">
    <source>
        <dbReference type="Proteomes" id="UP000298017"/>
    </source>
</evidence>
<evidence type="ECO:0000256" key="2">
    <source>
        <dbReference type="ARBA" id="ARBA00005983"/>
    </source>
</evidence>
<sequence length="326" mass="35254">MQDHPWEPQRVAVVVNPIKALADVARDSVIIACRKAGWADPVFYETEADDPGFSMARRAVEQGADVVLAAGGDGTIRAVGESLAGGDVPLGLVPLGTGNLLARNLEADLADPHHSVDVALFGSERSIDTVVMHLETADGRTEDHRFLVMGGAGFDAQIMADTKDNLKDLVGWAAYAEAGARHLFSGPRWARFSLDGGPWVSRLVRSVMICNCGELTAGIVLVPNAKLDDGFLDLVVMTPRSVVGWLRMMAKVVLQHRHEPPVIDYFSGKTVRVEFHEPIESEVDGDPLGDVKAFETTIDHRSLKVRVPPSQADDAGIRQRDPERGA</sequence>
<keyword evidence="3" id="KW-0808">Transferase</keyword>
<evidence type="ECO:0000256" key="7">
    <source>
        <dbReference type="ARBA" id="ARBA00023209"/>
    </source>
</evidence>
<dbReference type="Pfam" id="PF19279">
    <property type="entry name" value="YegS_C"/>
    <property type="match status" value="1"/>
</dbReference>
<name>A0AAX2S9X9_KOCRH</name>
<dbReference type="RefSeq" id="WP_100205746.1">
    <property type="nucleotide sequence ID" value="NZ_CABMOG010000008.1"/>
</dbReference>
<gene>
    <name evidence="11" type="ORF">E4P33_11455</name>
</gene>
<keyword evidence="5 11" id="KW-0418">Kinase</keyword>
<dbReference type="Gene3D" id="3.40.50.10330">
    <property type="entry name" value="Probable inorganic polyphosphate/atp-NAD kinase, domain 1"/>
    <property type="match status" value="1"/>
</dbReference>
<evidence type="ECO:0000256" key="9">
    <source>
        <dbReference type="SAM" id="MobiDB-lite"/>
    </source>
</evidence>
<dbReference type="AlphaFoldDB" id="A0AAX2S9X9"/>
<accession>A0AAX2S9X9</accession>
<evidence type="ECO:0000256" key="4">
    <source>
        <dbReference type="ARBA" id="ARBA00022741"/>
    </source>
</evidence>
<keyword evidence="12" id="KW-1185">Reference proteome</keyword>
<keyword evidence="4" id="KW-0547">Nucleotide-binding</keyword>
<dbReference type="PROSITE" id="PS50146">
    <property type="entry name" value="DAGK"/>
    <property type="match status" value="1"/>
</dbReference>
<feature type="compositionally biased region" description="Basic and acidic residues" evidence="9">
    <location>
        <begin position="315"/>
        <end position="326"/>
    </location>
</feature>
<dbReference type="Gene3D" id="2.60.200.40">
    <property type="match status" value="1"/>
</dbReference>
<reference evidence="11 12" key="1">
    <citation type="submission" date="2019-03" db="EMBL/GenBank/DDBJ databases">
        <title>Genome Sequencing and Assembly of Various Microbes Isolated from Alder Root Nodule.</title>
        <authorList>
            <person name="Swanson E."/>
            <person name="Sevigny J.L."/>
            <person name="Pesce C."/>
            <person name="Davis I."/>
            <person name="Kleiner V."/>
            <person name="Tisa L."/>
        </authorList>
    </citation>
    <scope>NUCLEOTIDE SEQUENCE [LARGE SCALE GENOMIC DNA]</scope>
    <source>
        <strain evidence="11 12">4R-31</strain>
    </source>
</reference>
<dbReference type="InterPro" id="IPR045540">
    <property type="entry name" value="YegS/DAGK_C"/>
</dbReference>
<keyword evidence="8" id="KW-1208">Phospholipid metabolism</keyword>
<protein>
    <submittedName>
        <fullName evidence="11">Diacylglycerol kinase family lipid kinase</fullName>
    </submittedName>
</protein>
<comment type="cofactor">
    <cofactor evidence="1">
        <name>Mg(2+)</name>
        <dbReference type="ChEBI" id="CHEBI:18420"/>
    </cofactor>
</comment>
<dbReference type="GO" id="GO:0008654">
    <property type="term" value="P:phospholipid biosynthetic process"/>
    <property type="evidence" value="ECO:0007669"/>
    <property type="project" value="UniProtKB-KW"/>
</dbReference>
<dbReference type="EMBL" id="SPNK01000018">
    <property type="protein sequence ID" value="TFH98901.1"/>
    <property type="molecule type" value="Genomic_DNA"/>
</dbReference>
<keyword evidence="6" id="KW-0067">ATP-binding</keyword>
<dbReference type="InterPro" id="IPR001206">
    <property type="entry name" value="Diacylglycerol_kinase_cat_dom"/>
</dbReference>
<dbReference type="Pfam" id="PF00781">
    <property type="entry name" value="DAGK_cat"/>
    <property type="match status" value="1"/>
</dbReference>
<dbReference type="InterPro" id="IPR016064">
    <property type="entry name" value="NAD/diacylglycerol_kinase_sf"/>
</dbReference>
<evidence type="ECO:0000256" key="1">
    <source>
        <dbReference type="ARBA" id="ARBA00001946"/>
    </source>
</evidence>
<dbReference type="PANTHER" id="PTHR12358">
    <property type="entry name" value="SPHINGOSINE KINASE"/>
    <property type="match status" value="1"/>
</dbReference>
<evidence type="ECO:0000259" key="10">
    <source>
        <dbReference type="PROSITE" id="PS50146"/>
    </source>
</evidence>
<evidence type="ECO:0000256" key="3">
    <source>
        <dbReference type="ARBA" id="ARBA00022679"/>
    </source>
</evidence>
<evidence type="ECO:0000256" key="5">
    <source>
        <dbReference type="ARBA" id="ARBA00022777"/>
    </source>
</evidence>
<feature type="domain" description="DAGKc" evidence="10">
    <location>
        <begin position="6"/>
        <end position="136"/>
    </location>
</feature>
<dbReference type="SUPFAM" id="SSF111331">
    <property type="entry name" value="NAD kinase/diacylglycerol kinase-like"/>
    <property type="match status" value="1"/>
</dbReference>
<evidence type="ECO:0000256" key="6">
    <source>
        <dbReference type="ARBA" id="ARBA00022840"/>
    </source>
</evidence>
<organism evidence="11 12">
    <name type="scientific">Kocuria rhizophila</name>
    <dbReference type="NCBI Taxonomy" id="72000"/>
    <lineage>
        <taxon>Bacteria</taxon>
        <taxon>Bacillati</taxon>
        <taxon>Actinomycetota</taxon>
        <taxon>Actinomycetes</taxon>
        <taxon>Micrococcales</taxon>
        <taxon>Micrococcaceae</taxon>
        <taxon>Kocuria</taxon>
    </lineage>
</organism>
<dbReference type="GO" id="GO:0016301">
    <property type="term" value="F:kinase activity"/>
    <property type="evidence" value="ECO:0007669"/>
    <property type="project" value="UniProtKB-KW"/>
</dbReference>
<dbReference type="PANTHER" id="PTHR12358:SF54">
    <property type="entry name" value="SPHINGOSINE KINASE RELATED PROTEIN"/>
    <property type="match status" value="1"/>
</dbReference>
<dbReference type="GO" id="GO:0005524">
    <property type="term" value="F:ATP binding"/>
    <property type="evidence" value="ECO:0007669"/>
    <property type="project" value="UniProtKB-KW"/>
</dbReference>
<dbReference type="InterPro" id="IPR017438">
    <property type="entry name" value="ATP-NAD_kinase_N"/>
</dbReference>
<proteinExistence type="inferred from homology"/>
<keyword evidence="7" id="KW-0443">Lipid metabolism</keyword>